<comment type="caution">
    <text evidence="1">The sequence shown here is derived from an EMBL/GenBank/DDBJ whole genome shotgun (WGS) entry which is preliminary data.</text>
</comment>
<dbReference type="EMBL" id="CBSV010000082">
    <property type="protein sequence ID" value="CDH00604.1"/>
    <property type="molecule type" value="Genomic_DNA"/>
</dbReference>
<organism evidence="1 2">
    <name type="scientific">Xenorhabdus bovienii str. feltiae Moldova</name>
    <dbReference type="NCBI Taxonomy" id="1398200"/>
    <lineage>
        <taxon>Bacteria</taxon>
        <taxon>Pseudomonadati</taxon>
        <taxon>Pseudomonadota</taxon>
        <taxon>Gammaproteobacteria</taxon>
        <taxon>Enterobacterales</taxon>
        <taxon>Morganellaceae</taxon>
        <taxon>Xenorhabdus</taxon>
    </lineage>
</organism>
<proteinExistence type="predicted"/>
<evidence type="ECO:0000313" key="2">
    <source>
        <dbReference type="Proteomes" id="UP000028487"/>
    </source>
</evidence>
<sequence>MRYAFSNLLDFLNRNRRSDKNVNFEAFLLILESPYILYNTYLSSFQVQAVYKHGLFALKYYFLPTGGISDFDLISPLTGGMVEEDVLLC</sequence>
<dbReference type="AlphaFoldDB" id="A0A077NPX9"/>
<reference evidence="1" key="1">
    <citation type="submission" date="2013-07" db="EMBL/GenBank/DDBJ databases">
        <title>Sub-species coevolution in mutualistic symbiosis.</title>
        <authorList>
            <person name="Murfin K."/>
            <person name="Klassen J."/>
            <person name="Lee M."/>
            <person name="Forst S."/>
            <person name="Stock P."/>
            <person name="Goodrich-Blair H."/>
        </authorList>
    </citation>
    <scope>NUCLEOTIDE SEQUENCE [LARGE SCALE GENOMIC DNA]</scope>
    <source>
        <strain evidence="1">Feltiae Moldova</strain>
    </source>
</reference>
<name>A0A077NPX9_XENBV</name>
<protein>
    <submittedName>
        <fullName evidence="1">Uncharacterized protein</fullName>
    </submittedName>
</protein>
<gene>
    <name evidence="1" type="ORF">XBFM1_1720037</name>
</gene>
<accession>A0A077NPX9</accession>
<dbReference type="HOGENOM" id="CLU_2453922_0_0_6"/>
<evidence type="ECO:0000313" key="1">
    <source>
        <dbReference type="EMBL" id="CDH00604.1"/>
    </source>
</evidence>
<dbReference type="Proteomes" id="UP000028487">
    <property type="component" value="Unassembled WGS sequence"/>
</dbReference>